<name>A0AAD2DNF5_9LAMI</name>
<dbReference type="Proteomes" id="UP000834106">
    <property type="component" value="Chromosome 3"/>
</dbReference>
<feature type="compositionally biased region" description="Polar residues" evidence="1">
    <location>
        <begin position="81"/>
        <end position="95"/>
    </location>
</feature>
<keyword evidence="3" id="KW-1185">Reference proteome</keyword>
<feature type="compositionally biased region" description="Polar residues" evidence="1">
    <location>
        <begin position="45"/>
        <end position="68"/>
    </location>
</feature>
<accession>A0AAD2DNF5</accession>
<dbReference type="AlphaFoldDB" id="A0AAD2DNF5"/>
<feature type="region of interest" description="Disordered" evidence="1">
    <location>
        <begin position="20"/>
        <end position="107"/>
    </location>
</feature>
<evidence type="ECO:0000313" key="3">
    <source>
        <dbReference type="Proteomes" id="UP000834106"/>
    </source>
</evidence>
<organism evidence="2 3">
    <name type="scientific">Fraxinus pennsylvanica</name>
    <dbReference type="NCBI Taxonomy" id="56036"/>
    <lineage>
        <taxon>Eukaryota</taxon>
        <taxon>Viridiplantae</taxon>
        <taxon>Streptophyta</taxon>
        <taxon>Embryophyta</taxon>
        <taxon>Tracheophyta</taxon>
        <taxon>Spermatophyta</taxon>
        <taxon>Magnoliopsida</taxon>
        <taxon>eudicotyledons</taxon>
        <taxon>Gunneridae</taxon>
        <taxon>Pentapetalae</taxon>
        <taxon>asterids</taxon>
        <taxon>lamiids</taxon>
        <taxon>Lamiales</taxon>
        <taxon>Oleaceae</taxon>
        <taxon>Oleeae</taxon>
        <taxon>Fraxinus</taxon>
    </lineage>
</organism>
<gene>
    <name evidence="2" type="ORF">FPE_LOCUS5211</name>
</gene>
<dbReference type="EMBL" id="OU503038">
    <property type="protein sequence ID" value="CAI9757781.1"/>
    <property type="molecule type" value="Genomic_DNA"/>
</dbReference>
<sequence length="107" mass="11707">MRHFTPLGLVIASQTVDKENMNEEPCFPDLVQEPAEDSCNLVGPPTSSESNISTDVGSQQPNDASSSDEFIEPSIDWNDSVPHQSDLINEPSSMMSHVVECSENKID</sequence>
<evidence type="ECO:0000256" key="1">
    <source>
        <dbReference type="SAM" id="MobiDB-lite"/>
    </source>
</evidence>
<evidence type="ECO:0000313" key="2">
    <source>
        <dbReference type="EMBL" id="CAI9757781.1"/>
    </source>
</evidence>
<reference evidence="2" key="1">
    <citation type="submission" date="2023-05" db="EMBL/GenBank/DDBJ databases">
        <authorList>
            <person name="Huff M."/>
        </authorList>
    </citation>
    <scope>NUCLEOTIDE SEQUENCE</scope>
</reference>
<protein>
    <submittedName>
        <fullName evidence="2">Uncharacterized protein</fullName>
    </submittedName>
</protein>
<proteinExistence type="predicted"/>